<protein>
    <submittedName>
        <fullName evidence="1">WG repeat-containing protein</fullName>
    </submittedName>
</protein>
<sequence length="230" mass="25641">MGYIDKLGNIVIPIQYKYAEEFSEGLALVEYEGKRGYINTKGEFVISPQYEKATRFSEGLAAVSTMYGNPVEYIDRTGQTIIQDAFEFTSQYYQEGLAPISLDGKWGYINANGEKVIAPKYQSAGHFSGGLAAVSLDGKYGYIDESGEFVISAQYKWANTFSEGLAVVQTMNGKRGYIDQTGKLITEDKYTLAFPFTNGLALVQEKDADGYTFEGYIDQNGTYVYRVRLK</sequence>
<dbReference type="PANTHER" id="PTHR37841:SF1">
    <property type="entry name" value="DUF3298 DOMAIN-CONTAINING PROTEIN"/>
    <property type="match status" value="1"/>
</dbReference>
<dbReference type="SUPFAM" id="SSF69360">
    <property type="entry name" value="Cell wall binding repeat"/>
    <property type="match status" value="1"/>
</dbReference>
<evidence type="ECO:0000313" key="1">
    <source>
        <dbReference type="EMBL" id="MCY9696373.1"/>
    </source>
</evidence>
<dbReference type="RefSeq" id="WP_268617473.1">
    <property type="nucleotide sequence ID" value="NZ_JAMDMX010000094.1"/>
</dbReference>
<organism evidence="1 2">
    <name type="scientific">Paenibacillus alginolyticus</name>
    <dbReference type="NCBI Taxonomy" id="59839"/>
    <lineage>
        <taxon>Bacteria</taxon>
        <taxon>Bacillati</taxon>
        <taxon>Bacillota</taxon>
        <taxon>Bacilli</taxon>
        <taxon>Bacillales</taxon>
        <taxon>Paenibacillaceae</taxon>
        <taxon>Paenibacillus</taxon>
    </lineage>
</organism>
<keyword evidence="2" id="KW-1185">Reference proteome</keyword>
<dbReference type="Proteomes" id="UP001527099">
    <property type="component" value="Unassembled WGS sequence"/>
</dbReference>
<comment type="caution">
    <text evidence="1">The sequence shown here is derived from an EMBL/GenBank/DDBJ whole genome shotgun (WGS) entry which is preliminary data.</text>
</comment>
<gene>
    <name evidence="1" type="ORF">M5X19_26240</name>
</gene>
<accession>A0ABT4GJK8</accession>
<evidence type="ECO:0000313" key="2">
    <source>
        <dbReference type="Proteomes" id="UP001527099"/>
    </source>
</evidence>
<dbReference type="PANTHER" id="PTHR37841">
    <property type="entry name" value="GLR2918 PROTEIN"/>
    <property type="match status" value="1"/>
</dbReference>
<name>A0ABT4GJK8_9BACL</name>
<dbReference type="Pfam" id="PF14903">
    <property type="entry name" value="WG_beta_rep"/>
    <property type="match status" value="4"/>
</dbReference>
<dbReference type="InterPro" id="IPR032774">
    <property type="entry name" value="WG_beta_rep"/>
</dbReference>
<dbReference type="EMBL" id="JAMDMX010000094">
    <property type="protein sequence ID" value="MCY9696373.1"/>
    <property type="molecule type" value="Genomic_DNA"/>
</dbReference>
<reference evidence="1 2" key="1">
    <citation type="submission" date="2022-05" db="EMBL/GenBank/DDBJ databases">
        <title>Genome Sequencing of Bee-Associated Microbes.</title>
        <authorList>
            <person name="Dunlap C."/>
        </authorList>
    </citation>
    <scope>NUCLEOTIDE SEQUENCE [LARGE SCALE GENOMIC DNA]</scope>
    <source>
        <strain evidence="1 2">NRRL B-14421</strain>
    </source>
</reference>
<proteinExistence type="predicted"/>